<evidence type="ECO:0000313" key="1">
    <source>
        <dbReference type="EMBL" id="SON51630.1"/>
    </source>
</evidence>
<keyword evidence="2" id="KW-1185">Reference proteome</keyword>
<dbReference type="EMBL" id="LT960612">
    <property type="protein sequence ID" value="SON51630.1"/>
    <property type="molecule type" value="Genomic_DNA"/>
</dbReference>
<proteinExistence type="predicted"/>
<dbReference type="Proteomes" id="UP000235828">
    <property type="component" value="Chromosome B"/>
</dbReference>
<accession>A0A2N8ZI98</accession>
<reference evidence="1 2" key="1">
    <citation type="submission" date="2017-10" db="EMBL/GenBank/DDBJ databases">
        <authorList>
            <person name="Banno H."/>
            <person name="Chua N.-H."/>
        </authorList>
    </citation>
    <scope>NUCLEOTIDE SEQUENCE [LARGE SCALE GENOMIC DNA]</scope>
    <source>
        <strain evidence="1">Vibrio tapetis CECT4600</strain>
    </source>
</reference>
<name>A0A2N8ZI98_9VIBR</name>
<organism evidence="1 2">
    <name type="scientific">Vibrio tapetis subsp. tapetis</name>
    <dbReference type="NCBI Taxonomy" id="1671868"/>
    <lineage>
        <taxon>Bacteria</taxon>
        <taxon>Pseudomonadati</taxon>
        <taxon>Pseudomonadota</taxon>
        <taxon>Gammaproteobacteria</taxon>
        <taxon>Vibrionales</taxon>
        <taxon>Vibrionaceae</taxon>
        <taxon>Vibrio</taxon>
    </lineage>
</organism>
<dbReference type="Pfam" id="PF16549">
    <property type="entry name" value="T2SSS_2"/>
    <property type="match status" value="1"/>
</dbReference>
<dbReference type="Gene3D" id="3.30.300.250">
    <property type="match status" value="1"/>
</dbReference>
<protein>
    <submittedName>
        <fullName evidence="1">Uncharacterized protein</fullName>
    </submittedName>
</protein>
<evidence type="ECO:0000313" key="2">
    <source>
        <dbReference type="Proteomes" id="UP000235828"/>
    </source>
</evidence>
<dbReference type="InterPro" id="IPR016502">
    <property type="entry name" value="T2SSS_2"/>
</dbReference>
<sequence>MGPITLVQAKANENTVTLIFTKQNNIDMDSLVKRVANVFCNEIETKYLLSSGISYRIIALGQNKKVESFSLISIKACLH</sequence>
<dbReference type="AlphaFoldDB" id="A0A2N8ZI98"/>
<gene>
    <name evidence="1" type="ORF">VTAP4600_B0019</name>
</gene>
<dbReference type="KEGG" id="vta:B0019"/>